<dbReference type="InterPro" id="IPR036188">
    <property type="entry name" value="FAD/NAD-bd_sf"/>
</dbReference>
<sequence length="535" mass="60198">MLDCIVIGAGPAGIVTTKELLEQGVGEVICLEQAEDLGGVYAHAYDSLVLTTSCAFSMFSDFWIGDGNQQKFWTKNEAVDYWKSYAKHFGVLDKIRFNSKVVALTPQDNQGWEIQLASGEMLHSKRVALAIGNNSISNYPEWKNLLTEVEFSHSKDYRNPDNFVGKTVLVVGGGESASDIALEISRVANKCWVSLRNSAGWIIPRKRGDYAADTASHRGVYGLPRDYGHALSQLIFRLELSKKDPVHDTIVELNQKVKAKKGVWGTYATKNISLPKAIVYHGCQVVGEIVKVKDGGRTLIAADGETLENVDAVVFCTGYKNYVSFLPEHLRKTDPRSLYKHIFHPQYRDKIAWIGWARPAIGSQFPLTEMQARFFALICTGERTLPPSEEMEQVASIDKAKYLQQFEHNATRIRSLLDYHIYIDELADLIGCKPPLWKYFFLHPRLWFTIVYGPTQGTQFRLRGPGQKKALAQELIKKLPVIPFNNHVIKAGLRGRVIYGFKALVKGLLNPLYFARNLVRNKAQSASWLNQGSRE</sequence>
<dbReference type="Gene3D" id="3.50.50.60">
    <property type="entry name" value="FAD/NAD(P)-binding domain"/>
    <property type="match status" value="1"/>
</dbReference>
<gene>
    <name evidence="7" type="ORF">BJP34_31505</name>
</gene>
<dbReference type="SUPFAM" id="SSF51905">
    <property type="entry name" value="FAD/NAD(P)-binding domain"/>
    <property type="match status" value="2"/>
</dbReference>
<evidence type="ECO:0000256" key="3">
    <source>
        <dbReference type="ARBA" id="ARBA00022630"/>
    </source>
</evidence>
<dbReference type="GO" id="GO:0050660">
    <property type="term" value="F:flavin adenine dinucleotide binding"/>
    <property type="evidence" value="ECO:0007669"/>
    <property type="project" value="InterPro"/>
</dbReference>
<dbReference type="InterPro" id="IPR000960">
    <property type="entry name" value="Flavin_mOase"/>
</dbReference>
<reference evidence="8" key="1">
    <citation type="submission" date="2016-10" db="EMBL/GenBank/DDBJ databases">
        <title>Comparative genomics uncovers the prolific and rare metabolic potential of the cyanobacterial genus Moorea.</title>
        <authorList>
            <person name="Leao T."/>
            <person name="Castelao G."/>
            <person name="Korobeynikov A."/>
            <person name="Monroe E.A."/>
            <person name="Podell S."/>
            <person name="Glukhov E."/>
            <person name="Allen E."/>
            <person name="Gerwick W.H."/>
            <person name="Gerwick L."/>
        </authorList>
    </citation>
    <scope>NUCLEOTIDE SEQUENCE [LARGE SCALE GENOMIC DNA]</scope>
    <source>
        <strain evidence="8">PAL-8-15-08-1</strain>
    </source>
</reference>
<dbReference type="GO" id="GO:0050661">
    <property type="term" value="F:NADP binding"/>
    <property type="evidence" value="ECO:0007669"/>
    <property type="project" value="InterPro"/>
</dbReference>
<evidence type="ECO:0000313" key="8">
    <source>
        <dbReference type="Proteomes" id="UP000177870"/>
    </source>
</evidence>
<keyword evidence="7" id="KW-0503">Monooxygenase</keyword>
<dbReference type="PANTHER" id="PTHR23023">
    <property type="entry name" value="DIMETHYLANILINE MONOOXYGENASE"/>
    <property type="match status" value="1"/>
</dbReference>
<keyword evidence="5" id="KW-0521">NADP</keyword>
<dbReference type="InterPro" id="IPR020946">
    <property type="entry name" value="Flavin_mOase-like"/>
</dbReference>
<accession>A0A1D8U0E1</accession>
<dbReference type="AlphaFoldDB" id="A0A1D8U0E1"/>
<dbReference type="OrthoDB" id="465620at2"/>
<comment type="similarity">
    <text evidence="2">Belongs to the FAD-binding monooxygenase family.</text>
</comment>
<evidence type="ECO:0000256" key="4">
    <source>
        <dbReference type="ARBA" id="ARBA00022827"/>
    </source>
</evidence>
<evidence type="ECO:0000313" key="7">
    <source>
        <dbReference type="EMBL" id="AOX03367.1"/>
    </source>
</evidence>
<evidence type="ECO:0000256" key="2">
    <source>
        <dbReference type="ARBA" id="ARBA00010139"/>
    </source>
</evidence>
<dbReference type="STRING" id="1458985.BJP34_31505"/>
<protein>
    <submittedName>
        <fullName evidence="7">Flavin-binding monooxygenase subfamily</fullName>
    </submittedName>
</protein>
<dbReference type="Proteomes" id="UP000177870">
    <property type="component" value="Chromosome"/>
</dbReference>
<evidence type="ECO:0000256" key="1">
    <source>
        <dbReference type="ARBA" id="ARBA00009183"/>
    </source>
</evidence>
<dbReference type="KEGG" id="mpro:BJP34_31505"/>
<dbReference type="GO" id="GO:0004499">
    <property type="term" value="F:N,N-dimethylaniline monooxygenase activity"/>
    <property type="evidence" value="ECO:0007669"/>
    <property type="project" value="InterPro"/>
</dbReference>
<name>A0A1D8U0E1_9CYAN</name>
<dbReference type="PRINTS" id="PR00370">
    <property type="entry name" value="FMOXYGENASE"/>
</dbReference>
<keyword evidence="6" id="KW-0560">Oxidoreductase</keyword>
<keyword evidence="4" id="KW-0274">FAD</keyword>
<evidence type="ECO:0000256" key="6">
    <source>
        <dbReference type="ARBA" id="ARBA00023002"/>
    </source>
</evidence>
<dbReference type="PIRSF" id="PIRSF000332">
    <property type="entry name" value="FMO"/>
    <property type="match status" value="1"/>
</dbReference>
<dbReference type="Pfam" id="PF00743">
    <property type="entry name" value="FMO-like"/>
    <property type="match status" value="1"/>
</dbReference>
<organism evidence="7 8">
    <name type="scientific">Moorena producens PAL-8-15-08-1</name>
    <dbReference type="NCBI Taxonomy" id="1458985"/>
    <lineage>
        <taxon>Bacteria</taxon>
        <taxon>Bacillati</taxon>
        <taxon>Cyanobacteriota</taxon>
        <taxon>Cyanophyceae</taxon>
        <taxon>Coleofasciculales</taxon>
        <taxon>Coleofasciculaceae</taxon>
        <taxon>Moorena</taxon>
    </lineage>
</organism>
<evidence type="ECO:0000256" key="5">
    <source>
        <dbReference type="ARBA" id="ARBA00022857"/>
    </source>
</evidence>
<dbReference type="EMBL" id="CP017599">
    <property type="protein sequence ID" value="AOX03367.1"/>
    <property type="molecule type" value="Genomic_DNA"/>
</dbReference>
<keyword evidence="3" id="KW-0285">Flavoprotein</keyword>
<dbReference type="InterPro" id="IPR050346">
    <property type="entry name" value="FMO-like"/>
</dbReference>
<comment type="similarity">
    <text evidence="1">Belongs to the FMO family.</text>
</comment>
<proteinExistence type="inferred from homology"/>